<feature type="coiled-coil region" evidence="6">
    <location>
        <begin position="132"/>
        <end position="166"/>
    </location>
</feature>
<proteinExistence type="inferred from homology"/>
<feature type="compositionally biased region" description="Low complexity" evidence="7">
    <location>
        <begin position="274"/>
        <end position="285"/>
    </location>
</feature>
<evidence type="ECO:0000256" key="1">
    <source>
        <dbReference type="ARBA" id="ARBA00004496"/>
    </source>
</evidence>
<evidence type="ECO:0000256" key="6">
    <source>
        <dbReference type="SAM" id="Coils"/>
    </source>
</evidence>
<gene>
    <name evidence="8" type="ORF">ElyMa_000485300</name>
</gene>
<dbReference type="PANTHER" id="PTHR22419:SF2">
    <property type="entry name" value="COILED-COIL DOMAIN-CONTAINING PROTEIN 172"/>
    <property type="match status" value="1"/>
</dbReference>
<evidence type="ECO:0000256" key="5">
    <source>
        <dbReference type="ARBA" id="ARBA00023054"/>
    </source>
</evidence>
<feature type="region of interest" description="Disordered" evidence="7">
    <location>
        <begin position="271"/>
        <end position="295"/>
    </location>
</feature>
<evidence type="ECO:0000256" key="3">
    <source>
        <dbReference type="ARBA" id="ARBA00022327"/>
    </source>
</evidence>
<dbReference type="InterPro" id="IPR029618">
    <property type="entry name" value="CCDC172"/>
</dbReference>
<comment type="caution">
    <text evidence="8">The sequence shown here is derived from an EMBL/GenBank/DDBJ whole genome shotgun (WGS) entry which is preliminary data.</text>
</comment>
<comment type="similarity">
    <text evidence="2">Belongs to the CCDC172 family.</text>
</comment>
<keyword evidence="4" id="KW-0963">Cytoplasm</keyword>
<dbReference type="EMBL" id="BMAT01000929">
    <property type="protein sequence ID" value="GFR76520.1"/>
    <property type="molecule type" value="Genomic_DNA"/>
</dbReference>
<protein>
    <recommendedName>
        <fullName evidence="3">Coiled-coil domain-containing protein 172</fullName>
    </recommendedName>
</protein>
<feature type="compositionally biased region" description="Polar residues" evidence="7">
    <location>
        <begin position="475"/>
        <end position="488"/>
    </location>
</feature>
<feature type="coiled-coil region" evidence="6">
    <location>
        <begin position="5"/>
        <end position="74"/>
    </location>
</feature>
<evidence type="ECO:0000313" key="9">
    <source>
        <dbReference type="Proteomes" id="UP000762676"/>
    </source>
</evidence>
<keyword evidence="5 6" id="KW-0175">Coiled coil</keyword>
<evidence type="ECO:0000256" key="4">
    <source>
        <dbReference type="ARBA" id="ARBA00022490"/>
    </source>
</evidence>
<dbReference type="PANTHER" id="PTHR22419">
    <property type="entry name" value="COILED-COIL DOMAIN-CONTAINING PROTEIN 172"/>
    <property type="match status" value="1"/>
</dbReference>
<name>A0AAV4FW49_9GAST</name>
<dbReference type="Proteomes" id="UP000762676">
    <property type="component" value="Unassembled WGS sequence"/>
</dbReference>
<sequence length="488" mass="55224">MSQSLNKLFDALVQSEQAAEAEKNKYQEVKKGIQINTEKLKNETAKTSEITEEMKALESTLDGVETVVEELKYKEVFLEEMTRKVHSENADKINKLANVRDTWKSQSMLLMKQVQEFTGKYGLSSSTREKRLANARSSLKKVIVEVERLQHEIEEKKTRLAAINELFAKRERLGTENQKLASAENDIQVKIREEDGKIHRLQRESLALQEAPEAGAEFSQVNENLDKYKTGKLESRAEELHAQLSSITDELRRQEGQTLRLQYRRWQRLRQTKQEPVNEQQQQSQPDRDCDRDSASALYQRASQLRQDPIEISLDDEIAPATRDSTDRPGLGMSAQTEVFSQPSETDGNIMPSRVVQQISTSPGNLMWQQVVQSCSDFINKDCNKEENQENRGKTTKGNTFMGLFVSHKPQAKEGTGKFTAEEDLLLSPKAAQPKFGDITGQAELNLIFSQDDILCPSASTLSETATRSNKESLEGTSQNTIFISSPD</sequence>
<evidence type="ECO:0000256" key="7">
    <source>
        <dbReference type="SAM" id="MobiDB-lite"/>
    </source>
</evidence>
<evidence type="ECO:0000256" key="2">
    <source>
        <dbReference type="ARBA" id="ARBA00008975"/>
    </source>
</evidence>
<accession>A0AAV4FW49</accession>
<dbReference type="AlphaFoldDB" id="A0AAV4FW49"/>
<evidence type="ECO:0000313" key="8">
    <source>
        <dbReference type="EMBL" id="GFR76520.1"/>
    </source>
</evidence>
<feature type="region of interest" description="Disordered" evidence="7">
    <location>
        <begin position="465"/>
        <end position="488"/>
    </location>
</feature>
<organism evidence="8 9">
    <name type="scientific">Elysia marginata</name>
    <dbReference type="NCBI Taxonomy" id="1093978"/>
    <lineage>
        <taxon>Eukaryota</taxon>
        <taxon>Metazoa</taxon>
        <taxon>Spiralia</taxon>
        <taxon>Lophotrochozoa</taxon>
        <taxon>Mollusca</taxon>
        <taxon>Gastropoda</taxon>
        <taxon>Heterobranchia</taxon>
        <taxon>Euthyneura</taxon>
        <taxon>Panpulmonata</taxon>
        <taxon>Sacoglossa</taxon>
        <taxon>Placobranchoidea</taxon>
        <taxon>Plakobranchidae</taxon>
        <taxon>Elysia</taxon>
    </lineage>
</organism>
<comment type="subcellular location">
    <subcellularLocation>
        <location evidence="1">Cytoplasm</location>
    </subcellularLocation>
</comment>
<keyword evidence="9" id="KW-1185">Reference proteome</keyword>
<reference evidence="8 9" key="1">
    <citation type="journal article" date="2021" name="Elife">
        <title>Chloroplast acquisition without the gene transfer in kleptoplastic sea slugs, Plakobranchus ocellatus.</title>
        <authorList>
            <person name="Maeda T."/>
            <person name="Takahashi S."/>
            <person name="Yoshida T."/>
            <person name="Shimamura S."/>
            <person name="Takaki Y."/>
            <person name="Nagai Y."/>
            <person name="Toyoda A."/>
            <person name="Suzuki Y."/>
            <person name="Arimoto A."/>
            <person name="Ishii H."/>
            <person name="Satoh N."/>
            <person name="Nishiyama T."/>
            <person name="Hasebe M."/>
            <person name="Maruyama T."/>
            <person name="Minagawa J."/>
            <person name="Obokata J."/>
            <person name="Shigenobu S."/>
        </authorList>
    </citation>
    <scope>NUCLEOTIDE SEQUENCE [LARGE SCALE GENOMIC DNA]</scope>
</reference>
<dbReference type="GO" id="GO:0005737">
    <property type="term" value="C:cytoplasm"/>
    <property type="evidence" value="ECO:0007669"/>
    <property type="project" value="UniProtKB-SubCell"/>
</dbReference>